<sequence>VESSNGVFQSATIKGEGDGPELRGQQQNGFPENAPRSTTFNSPLLTNLFSGGGLGGINSQRLTTSVSGAIATNPSTDNAVSSQSSNMHSDEPQQPHPPASNLAMGTVGNASNG</sequence>
<dbReference type="Proteomes" id="UP000278807">
    <property type="component" value="Unassembled WGS sequence"/>
</dbReference>
<dbReference type="AlphaFoldDB" id="A0A0R3TQQ3"/>
<protein>
    <submittedName>
        <fullName evidence="4">After-VIT domain-containing protein</fullName>
    </submittedName>
</protein>
<dbReference type="EMBL" id="UZAE01012783">
    <property type="protein sequence ID" value="VDO06641.1"/>
    <property type="molecule type" value="Genomic_DNA"/>
</dbReference>
<name>A0A0R3TQQ3_RODNA</name>
<proteinExistence type="predicted"/>
<evidence type="ECO:0000313" key="3">
    <source>
        <dbReference type="Proteomes" id="UP000278807"/>
    </source>
</evidence>
<reference evidence="4" key="1">
    <citation type="submission" date="2017-02" db="UniProtKB">
        <authorList>
            <consortium name="WormBaseParasite"/>
        </authorList>
    </citation>
    <scope>IDENTIFICATION</scope>
</reference>
<organism evidence="4">
    <name type="scientific">Rodentolepis nana</name>
    <name type="common">Dwarf tapeworm</name>
    <name type="synonym">Hymenolepis nana</name>
    <dbReference type="NCBI Taxonomy" id="102285"/>
    <lineage>
        <taxon>Eukaryota</taxon>
        <taxon>Metazoa</taxon>
        <taxon>Spiralia</taxon>
        <taxon>Lophotrochozoa</taxon>
        <taxon>Platyhelminthes</taxon>
        <taxon>Cestoda</taxon>
        <taxon>Eucestoda</taxon>
        <taxon>Cyclophyllidea</taxon>
        <taxon>Hymenolepididae</taxon>
        <taxon>Rodentolepis</taxon>
    </lineage>
</organism>
<accession>A0A0R3TQQ3</accession>
<reference evidence="2 3" key="2">
    <citation type="submission" date="2018-11" db="EMBL/GenBank/DDBJ databases">
        <authorList>
            <consortium name="Pathogen Informatics"/>
        </authorList>
    </citation>
    <scope>NUCLEOTIDE SEQUENCE [LARGE SCALE GENOMIC DNA]</scope>
</reference>
<evidence type="ECO:0000313" key="4">
    <source>
        <dbReference type="WBParaSite" id="HNAJ_0000988101-mRNA-1"/>
    </source>
</evidence>
<feature type="compositionally biased region" description="Polar residues" evidence="1">
    <location>
        <begin position="57"/>
        <end position="87"/>
    </location>
</feature>
<feature type="compositionally biased region" description="Polar residues" evidence="1">
    <location>
        <begin position="1"/>
        <end position="12"/>
    </location>
</feature>
<evidence type="ECO:0000256" key="1">
    <source>
        <dbReference type="SAM" id="MobiDB-lite"/>
    </source>
</evidence>
<dbReference type="WBParaSite" id="HNAJ_0000988101-mRNA-1">
    <property type="protein sequence ID" value="HNAJ_0000988101-mRNA-1"/>
    <property type="gene ID" value="HNAJ_0000988101"/>
</dbReference>
<gene>
    <name evidence="2" type="ORF">HNAJ_LOCUS9876</name>
</gene>
<feature type="compositionally biased region" description="Polar residues" evidence="1">
    <location>
        <begin position="24"/>
        <end position="49"/>
    </location>
</feature>
<keyword evidence="3" id="KW-1185">Reference proteome</keyword>
<feature type="region of interest" description="Disordered" evidence="1">
    <location>
        <begin position="1"/>
        <end position="113"/>
    </location>
</feature>
<evidence type="ECO:0000313" key="2">
    <source>
        <dbReference type="EMBL" id="VDO06641.1"/>
    </source>
</evidence>